<evidence type="ECO:0000256" key="2">
    <source>
        <dbReference type="RuleBase" id="RU003457"/>
    </source>
</evidence>
<comment type="caution">
    <text evidence="5">The sequence shown here is derived from an EMBL/GenBank/DDBJ whole genome shotgun (WGS) entry which is preliminary data.</text>
</comment>
<dbReference type="Proteomes" id="UP000829517">
    <property type="component" value="Unassembled WGS sequence"/>
</dbReference>
<accession>A0ABS9J5Z0</accession>
<reference evidence="5 6" key="1">
    <citation type="submission" date="2021-01" db="EMBL/GenBank/DDBJ databases">
        <title>Genome sequencing of Joostella atrarenae M1-2 (= KCTC 23194).</title>
        <authorList>
            <person name="Zakaria M.R."/>
            <person name="Lam M.Q."/>
            <person name="Chong C.S."/>
        </authorList>
    </citation>
    <scope>NUCLEOTIDE SEQUENCE [LARGE SCALE GENOMIC DNA]</scope>
    <source>
        <strain evidence="5 6">M1-2</strain>
    </source>
</reference>
<evidence type="ECO:0000259" key="4">
    <source>
        <dbReference type="Pfam" id="PF17954"/>
    </source>
</evidence>
<gene>
    <name evidence="5" type="ORF">JM658_13485</name>
</gene>
<dbReference type="InterPro" id="IPR011051">
    <property type="entry name" value="RmlC_Cupin_sf"/>
</dbReference>
<name>A0ABS9J5Z0_9FLAO</name>
<evidence type="ECO:0000313" key="6">
    <source>
        <dbReference type="Proteomes" id="UP000829517"/>
    </source>
</evidence>
<keyword evidence="6" id="KW-1185">Reference proteome</keyword>
<dbReference type="PANTHER" id="PTHR43212">
    <property type="entry name" value="QUERCETIN 2,3-DIOXYGENASE"/>
    <property type="match status" value="1"/>
</dbReference>
<dbReference type="CDD" id="cd02910">
    <property type="entry name" value="cupin_Yhhw_N"/>
    <property type="match status" value="1"/>
</dbReference>
<evidence type="ECO:0000313" key="5">
    <source>
        <dbReference type="EMBL" id="MCF8715842.1"/>
    </source>
</evidence>
<dbReference type="InterPro" id="IPR041602">
    <property type="entry name" value="Quercetinase_C"/>
</dbReference>
<feature type="domain" description="Quercetin 2,3-dioxygenase C-terminal cupin" evidence="4">
    <location>
        <begin position="147"/>
        <end position="233"/>
    </location>
</feature>
<comment type="similarity">
    <text evidence="1 2">Belongs to the pirin family.</text>
</comment>
<dbReference type="Pfam" id="PF02678">
    <property type="entry name" value="Pirin"/>
    <property type="match status" value="1"/>
</dbReference>
<protein>
    <submittedName>
        <fullName evidence="5">Pirin family protein</fullName>
    </submittedName>
</protein>
<dbReference type="PIRSF" id="PIRSF006232">
    <property type="entry name" value="Pirin"/>
    <property type="match status" value="1"/>
</dbReference>
<dbReference type="EMBL" id="JAETXX010000010">
    <property type="protein sequence ID" value="MCF8715842.1"/>
    <property type="molecule type" value="Genomic_DNA"/>
</dbReference>
<proteinExistence type="inferred from homology"/>
<dbReference type="InterPro" id="IPR012093">
    <property type="entry name" value="Pirin"/>
</dbReference>
<dbReference type="Gene3D" id="2.60.120.10">
    <property type="entry name" value="Jelly Rolls"/>
    <property type="match status" value="2"/>
</dbReference>
<evidence type="ECO:0000256" key="1">
    <source>
        <dbReference type="ARBA" id="ARBA00008416"/>
    </source>
</evidence>
<dbReference type="PANTHER" id="PTHR43212:SF3">
    <property type="entry name" value="QUERCETIN 2,3-DIOXYGENASE"/>
    <property type="match status" value="1"/>
</dbReference>
<organism evidence="5 6">
    <name type="scientific">Joostella atrarenae</name>
    <dbReference type="NCBI Taxonomy" id="679257"/>
    <lineage>
        <taxon>Bacteria</taxon>
        <taxon>Pseudomonadati</taxon>
        <taxon>Bacteroidota</taxon>
        <taxon>Flavobacteriia</taxon>
        <taxon>Flavobacteriales</taxon>
        <taxon>Flavobacteriaceae</taxon>
        <taxon>Joostella</taxon>
    </lineage>
</organism>
<dbReference type="Pfam" id="PF17954">
    <property type="entry name" value="Pirin_C_2"/>
    <property type="match status" value="1"/>
</dbReference>
<dbReference type="InterPro" id="IPR014710">
    <property type="entry name" value="RmlC-like_jellyroll"/>
</dbReference>
<dbReference type="InterPro" id="IPR003829">
    <property type="entry name" value="Pirin_N_dom"/>
</dbReference>
<dbReference type="RefSeq" id="WP_236959806.1">
    <property type="nucleotide sequence ID" value="NZ_JAETXX010000010.1"/>
</dbReference>
<feature type="domain" description="Pirin N-terminal" evidence="3">
    <location>
        <begin position="13"/>
        <end position="120"/>
    </location>
</feature>
<sequence length="236" mass="26845">MKTTLYKADTRGHANHGWLNAYHSFSFANYFDPKRMNFGVLRVLNDDTIAPGMGFGKHPHDNMEIITIPLFGDLEHEDSMGNKKVIKEGDVQSMSAGTGVVHSEYNKNRDKEVKLLQIWLMPKKRNVTPFYDQISLKLEDRKNKFQQIVSPNSDDDGVTINQDAWFNITEMDAGKELEYNLHNPENGVYAFVLEGDISINNEKLNRRDALGIEASEKLEIIADTNAKLLLMEIPMA</sequence>
<evidence type="ECO:0000259" key="3">
    <source>
        <dbReference type="Pfam" id="PF02678"/>
    </source>
</evidence>
<dbReference type="SUPFAM" id="SSF51182">
    <property type="entry name" value="RmlC-like cupins"/>
    <property type="match status" value="1"/>
</dbReference>